<comment type="caution">
    <text evidence="10">The sequence shown here is derived from an EMBL/GenBank/DDBJ whole genome shotgun (WGS) entry which is preliminary data.</text>
</comment>
<feature type="domain" description="BRCT" evidence="9">
    <location>
        <begin position="77"/>
        <end position="148"/>
    </location>
</feature>
<dbReference type="Proteomes" id="UP000187455">
    <property type="component" value="Unassembled WGS sequence"/>
</dbReference>
<dbReference type="CDD" id="cd00009">
    <property type="entry name" value="AAA"/>
    <property type="match status" value="1"/>
</dbReference>
<feature type="compositionally biased region" description="Basic residues" evidence="8">
    <location>
        <begin position="757"/>
        <end position="770"/>
    </location>
</feature>
<keyword evidence="4" id="KW-0235">DNA replication</keyword>
<dbReference type="Gene3D" id="3.40.50.10190">
    <property type="entry name" value="BRCT domain"/>
    <property type="match status" value="1"/>
</dbReference>
<feature type="compositionally biased region" description="Basic and acidic residues" evidence="8">
    <location>
        <begin position="690"/>
        <end position="701"/>
    </location>
</feature>
<dbReference type="InterPro" id="IPR003593">
    <property type="entry name" value="AAA+_ATPase"/>
</dbReference>
<dbReference type="Gene3D" id="3.40.50.300">
    <property type="entry name" value="P-loop containing nucleotide triphosphate hydrolases"/>
    <property type="match status" value="1"/>
</dbReference>
<dbReference type="EMBL" id="LSSL01003463">
    <property type="protein sequence ID" value="OLY80451.1"/>
    <property type="molecule type" value="Genomic_DNA"/>
</dbReference>
<dbReference type="PANTHER" id="PTHR23389">
    <property type="entry name" value="CHROMOSOME TRANSMISSION FIDELITY FACTOR 18"/>
    <property type="match status" value="1"/>
</dbReference>
<feature type="compositionally biased region" description="Acidic residues" evidence="8">
    <location>
        <begin position="702"/>
        <end position="721"/>
    </location>
</feature>
<feature type="region of interest" description="Disordered" evidence="8">
    <location>
        <begin position="678"/>
        <end position="770"/>
    </location>
</feature>
<evidence type="ECO:0000256" key="6">
    <source>
        <dbReference type="ARBA" id="ARBA00022840"/>
    </source>
</evidence>
<dbReference type="InterPro" id="IPR047854">
    <property type="entry name" value="RFC_lid"/>
</dbReference>
<dbReference type="PROSITE" id="PS50172">
    <property type="entry name" value="BRCT"/>
    <property type="match status" value="1"/>
</dbReference>
<dbReference type="InterPro" id="IPR027417">
    <property type="entry name" value="P-loop_NTPase"/>
</dbReference>
<evidence type="ECO:0000256" key="2">
    <source>
        <dbReference type="ARBA" id="ARBA00006116"/>
    </source>
</evidence>
<evidence type="ECO:0000313" key="10">
    <source>
        <dbReference type="EMBL" id="OLY80451.1"/>
    </source>
</evidence>
<protein>
    <recommendedName>
        <fullName evidence="3">Replication factor C subunit 1</fullName>
    </recommendedName>
</protein>
<evidence type="ECO:0000256" key="5">
    <source>
        <dbReference type="ARBA" id="ARBA00022741"/>
    </source>
</evidence>
<keyword evidence="11" id="KW-1185">Reference proteome</keyword>
<dbReference type="Pfam" id="PF00004">
    <property type="entry name" value="AAA"/>
    <property type="match status" value="1"/>
</dbReference>
<dbReference type="InterPro" id="IPR013725">
    <property type="entry name" value="DNA_replication_fac_RFC1_C"/>
</dbReference>
<dbReference type="InterPro" id="IPR001357">
    <property type="entry name" value="BRCT_dom"/>
</dbReference>
<dbReference type="FunFam" id="1.20.272.10:FF:000005">
    <property type="entry name" value="Replication factor C subunit 1"/>
    <property type="match status" value="1"/>
</dbReference>
<feature type="region of interest" description="Disordered" evidence="8">
    <location>
        <begin position="221"/>
        <end position="250"/>
    </location>
</feature>
<dbReference type="CDD" id="cd18140">
    <property type="entry name" value="HLD_clamp_RFC"/>
    <property type="match status" value="1"/>
</dbReference>
<organism evidence="10 11">
    <name type="scientific">Smittium mucronatum</name>
    <dbReference type="NCBI Taxonomy" id="133383"/>
    <lineage>
        <taxon>Eukaryota</taxon>
        <taxon>Fungi</taxon>
        <taxon>Fungi incertae sedis</taxon>
        <taxon>Zoopagomycota</taxon>
        <taxon>Kickxellomycotina</taxon>
        <taxon>Harpellomycetes</taxon>
        <taxon>Harpellales</taxon>
        <taxon>Legeriomycetaceae</taxon>
        <taxon>Smittium</taxon>
    </lineage>
</organism>
<comment type="subcellular location">
    <subcellularLocation>
        <location evidence="1">Nucleus</location>
    </subcellularLocation>
</comment>
<dbReference type="GO" id="GO:0016887">
    <property type="term" value="F:ATP hydrolysis activity"/>
    <property type="evidence" value="ECO:0007669"/>
    <property type="project" value="InterPro"/>
</dbReference>
<dbReference type="Gene3D" id="1.20.272.10">
    <property type="match status" value="1"/>
</dbReference>
<dbReference type="GO" id="GO:0003677">
    <property type="term" value="F:DNA binding"/>
    <property type="evidence" value="ECO:0007669"/>
    <property type="project" value="InterPro"/>
</dbReference>
<name>A0A1R0GU98_9FUNG</name>
<dbReference type="SUPFAM" id="SSF52113">
    <property type="entry name" value="BRCT domain"/>
    <property type="match status" value="1"/>
</dbReference>
<dbReference type="Pfam" id="PF25361">
    <property type="entry name" value="AAA_lid_RFC1"/>
    <property type="match status" value="1"/>
</dbReference>
<dbReference type="SMART" id="SM00292">
    <property type="entry name" value="BRCT"/>
    <property type="match status" value="1"/>
</dbReference>
<dbReference type="GO" id="GO:0006271">
    <property type="term" value="P:DNA strand elongation involved in DNA replication"/>
    <property type="evidence" value="ECO:0007669"/>
    <property type="project" value="UniProtKB-ARBA"/>
</dbReference>
<evidence type="ECO:0000256" key="1">
    <source>
        <dbReference type="ARBA" id="ARBA00004123"/>
    </source>
</evidence>
<evidence type="ECO:0000256" key="3">
    <source>
        <dbReference type="ARBA" id="ARBA00020401"/>
    </source>
</evidence>
<dbReference type="FunFam" id="3.40.50.300:FF:000395">
    <property type="entry name" value="Replication factor C subunit 1"/>
    <property type="match status" value="1"/>
</dbReference>
<dbReference type="InterPro" id="IPR003959">
    <property type="entry name" value="ATPase_AAA_core"/>
</dbReference>
<feature type="region of interest" description="Disordered" evidence="8">
    <location>
        <begin position="1"/>
        <end position="26"/>
    </location>
</feature>
<keyword evidence="6" id="KW-0067">ATP-binding</keyword>
<dbReference type="GO" id="GO:0003689">
    <property type="term" value="F:DNA clamp loader activity"/>
    <property type="evidence" value="ECO:0007669"/>
    <property type="project" value="InterPro"/>
</dbReference>
<accession>A0A1R0GU98</accession>
<evidence type="ECO:0000313" key="11">
    <source>
        <dbReference type="Proteomes" id="UP000187455"/>
    </source>
</evidence>
<reference evidence="10 11" key="1">
    <citation type="journal article" date="2016" name="Mol. Biol. Evol.">
        <title>Genome-Wide Survey of Gut Fungi (Harpellales) Reveals the First Horizontally Transferred Ubiquitin Gene from a Mosquito Host.</title>
        <authorList>
            <person name="Wang Y."/>
            <person name="White M.M."/>
            <person name="Kvist S."/>
            <person name="Moncalvo J.M."/>
        </authorList>
    </citation>
    <scope>NUCLEOTIDE SEQUENCE [LARGE SCALE GENOMIC DNA]</scope>
    <source>
        <strain evidence="10 11">ALG-7-W6</strain>
    </source>
</reference>
<dbReference type="GO" id="GO:0006281">
    <property type="term" value="P:DNA repair"/>
    <property type="evidence" value="ECO:0007669"/>
    <property type="project" value="InterPro"/>
</dbReference>
<dbReference type="Pfam" id="PF00533">
    <property type="entry name" value="BRCT"/>
    <property type="match status" value="1"/>
</dbReference>
<dbReference type="SUPFAM" id="SSF52540">
    <property type="entry name" value="P-loop containing nucleoside triphosphate hydrolases"/>
    <property type="match status" value="1"/>
</dbReference>
<evidence type="ECO:0000259" key="9">
    <source>
        <dbReference type="PROSITE" id="PS50172"/>
    </source>
</evidence>
<sequence>MYQEFPDSSEAPKKPRKSAAGKKSTITSSIVTDAIKAGVNVVMGNTLESIEKSKYKPWEAKAPSGGSGENSRDIPIGSPGCFDGVTFVITGELPSFSRDTCSDIIKRYGGRITGAVSSKTTFLIIGEEPGSSKVNKAKQFNTPTLDEDSFVALVGMFNTSSQSSGNPEVQSVNTQNPLQNEPAIEEIVMREADNEKKTNSIISENIVPKYDVPKPSISETKIKNVSQDTNPSPKKNPNSSKSKKAILISGPPGIGKTSSVQLIAKELGMNCLEFNASDSRNKESIKNHLGVLSGNRSMTEFLTLKTTNKDASIVRSGKTVVVMDEVDGMSGGDRGGATELIKIISDTKVPIICICNDRMSQKIRSLANHCEDIRFKRPGYAQFRSRIMSICHREGLKIDPAAADQLSTATQSDMRQVLNILSTWKLSRDSMTYDEGKKFSTINKKEVTVGPFEVIGRYLNSGSYRDMSFSEKINLYFNDFSLIPLMIQENYIENSSAQAKNINAPPGVGDLMMLSKAADSIAEGDLIGTIIQNSQSWGLLPNHAVMSSVRPSFFMTGRHMSMYTFPGWLGKNSSTQKNQRLLSDLSSHMRNVISGDKTQVRMSYVQPLSMSLTAPLIENGINGIDNVLEIMKIYNLTRDDWDTIQDIQIVPKGVKTPASKIETKVKSAFTRQYNKEYSDGLTKSKSAPKRKLDQEKIKPDLEDVVDDDDDVIDDDGDDGNDSSDSAKDKKPKIDELDDIIVITKSSKSSKGSTSKKASAKKPAARNTRKK</sequence>
<dbReference type="GO" id="GO:0005634">
    <property type="term" value="C:nucleus"/>
    <property type="evidence" value="ECO:0007669"/>
    <property type="project" value="UniProtKB-SubCell"/>
</dbReference>
<dbReference type="InterPro" id="IPR012178">
    <property type="entry name" value="RFC1"/>
</dbReference>
<dbReference type="STRING" id="133383.A0A1R0GU98"/>
<keyword evidence="5" id="KW-0547">Nucleotide-binding</keyword>
<dbReference type="OrthoDB" id="446168at2759"/>
<dbReference type="AlphaFoldDB" id="A0A1R0GU98"/>
<evidence type="ECO:0000256" key="4">
    <source>
        <dbReference type="ARBA" id="ARBA00022705"/>
    </source>
</evidence>
<dbReference type="SUPFAM" id="SSF48019">
    <property type="entry name" value="post-AAA+ oligomerization domain-like"/>
    <property type="match status" value="1"/>
</dbReference>
<evidence type="ECO:0000256" key="7">
    <source>
        <dbReference type="ARBA" id="ARBA00023242"/>
    </source>
</evidence>
<evidence type="ECO:0000256" key="8">
    <source>
        <dbReference type="SAM" id="MobiDB-lite"/>
    </source>
</evidence>
<feature type="compositionally biased region" description="Low complexity" evidence="8">
    <location>
        <begin position="744"/>
        <end position="756"/>
    </location>
</feature>
<dbReference type="PANTHER" id="PTHR23389:SF6">
    <property type="entry name" value="REPLICATION FACTOR C SUBUNIT 1"/>
    <property type="match status" value="1"/>
</dbReference>
<dbReference type="InterPro" id="IPR008921">
    <property type="entry name" value="DNA_pol3_clamp-load_cplx_C"/>
</dbReference>
<feature type="compositionally biased region" description="Low complexity" evidence="8">
    <location>
        <begin position="230"/>
        <end position="240"/>
    </location>
</feature>
<dbReference type="Pfam" id="PF08519">
    <property type="entry name" value="RFC1"/>
    <property type="match status" value="1"/>
</dbReference>
<dbReference type="GO" id="GO:0005663">
    <property type="term" value="C:DNA replication factor C complex"/>
    <property type="evidence" value="ECO:0007669"/>
    <property type="project" value="InterPro"/>
</dbReference>
<comment type="similarity">
    <text evidence="2">Belongs to the activator 1 large subunit family.</text>
</comment>
<dbReference type="SMART" id="SM00382">
    <property type="entry name" value="AAA"/>
    <property type="match status" value="1"/>
</dbReference>
<gene>
    <name evidence="10" type="ORF">AYI68_g5451</name>
</gene>
<dbReference type="GO" id="GO:0005524">
    <property type="term" value="F:ATP binding"/>
    <property type="evidence" value="ECO:0007669"/>
    <property type="project" value="UniProtKB-KW"/>
</dbReference>
<dbReference type="InterPro" id="IPR036420">
    <property type="entry name" value="BRCT_dom_sf"/>
</dbReference>
<dbReference type="Gene3D" id="1.10.8.60">
    <property type="match status" value="1"/>
</dbReference>
<keyword evidence="7" id="KW-0539">Nucleus</keyword>
<dbReference type="FunFam" id="1.10.8.60:FF:000021">
    <property type="entry name" value="Replication factor C subunit 1"/>
    <property type="match status" value="1"/>
</dbReference>
<dbReference type="PIRSF" id="PIRSF036578">
    <property type="entry name" value="RFC1"/>
    <property type="match status" value="1"/>
</dbReference>
<proteinExistence type="inferred from homology"/>
<feature type="compositionally biased region" description="Basic and acidic residues" evidence="8">
    <location>
        <begin position="724"/>
        <end position="734"/>
    </location>
</feature>